<reference evidence="2 3" key="1">
    <citation type="submission" date="2019-09" db="EMBL/GenBank/DDBJ databases">
        <title>Mumia zhuanghuii sp. nov. isolated from the intestinal contents of plateau pika (Ochotona curzoniae) in the Qinghai-Tibet plateau of China.</title>
        <authorList>
            <person name="Tian Z."/>
        </authorList>
    </citation>
    <scope>NUCLEOTIDE SEQUENCE [LARGE SCALE GENOMIC DNA]</scope>
    <source>
        <strain evidence="3">350</strain>
    </source>
</reference>
<dbReference type="InterPro" id="IPR042099">
    <property type="entry name" value="ANL_N_sf"/>
</dbReference>
<feature type="domain" description="AMP-dependent synthetase/ligase" evidence="1">
    <location>
        <begin position="29"/>
        <end position="170"/>
    </location>
</feature>
<dbReference type="SUPFAM" id="SSF56801">
    <property type="entry name" value="Acetyl-CoA synthetase-like"/>
    <property type="match status" value="1"/>
</dbReference>
<protein>
    <submittedName>
        <fullName evidence="2">AMP-binding protein</fullName>
    </submittedName>
</protein>
<dbReference type="AlphaFoldDB" id="A0A5Q6RR84"/>
<evidence type="ECO:0000313" key="3">
    <source>
        <dbReference type="Proteomes" id="UP000307768"/>
    </source>
</evidence>
<sequence>MSGPTWFTRPGEDTPGRLNLAYDALDRQVVAGRADEPALRAAADDLSYAVLLERVAAFGGLLGALGVRVGHAVAVPAAVSVETAVAVLAAARIGATVWIGGEVADVVRRSDAGLVVADGPQMADVVAALETLDPVPPRAVVVVRAGEWAIDETRDVAWEPALKAGATDPATVVPVDAGAPLVTTPAEDAYAVHTHAELAADAGAGVPDGPVEVPLAATWTAALVGDLLTGLQTGRSVVLRD</sequence>
<gene>
    <name evidence="2" type="ORF">FE697_016505</name>
</gene>
<accession>A0A5Q6RR84</accession>
<dbReference type="InterPro" id="IPR000873">
    <property type="entry name" value="AMP-dep_synth/lig_dom"/>
</dbReference>
<dbReference type="PANTHER" id="PTHR43347:SF3">
    <property type="entry name" value="ACYL-COA SYNTHETASE SHORT-CHAIN FAMILY MEMBER 3, MITOCHONDRIAL"/>
    <property type="match status" value="1"/>
</dbReference>
<dbReference type="Gene3D" id="3.40.50.12780">
    <property type="entry name" value="N-terminal domain of ligase-like"/>
    <property type="match status" value="1"/>
</dbReference>
<dbReference type="RefSeq" id="WP_149770721.1">
    <property type="nucleotide sequence ID" value="NZ_VDFQ02000005.1"/>
</dbReference>
<dbReference type="OrthoDB" id="3746879at2"/>
<dbReference type="EMBL" id="VDFQ02000005">
    <property type="protein sequence ID" value="KAA1420552.1"/>
    <property type="molecule type" value="Genomic_DNA"/>
</dbReference>
<comment type="caution">
    <text evidence="2">The sequence shown here is derived from an EMBL/GenBank/DDBJ whole genome shotgun (WGS) entry which is preliminary data.</text>
</comment>
<organism evidence="2 3">
    <name type="scientific">Mumia zhuanghuii</name>
    <dbReference type="NCBI Taxonomy" id="2585211"/>
    <lineage>
        <taxon>Bacteria</taxon>
        <taxon>Bacillati</taxon>
        <taxon>Actinomycetota</taxon>
        <taxon>Actinomycetes</taxon>
        <taxon>Propionibacteriales</taxon>
        <taxon>Nocardioidaceae</taxon>
        <taxon>Mumia</taxon>
    </lineage>
</organism>
<proteinExistence type="predicted"/>
<evidence type="ECO:0000313" key="2">
    <source>
        <dbReference type="EMBL" id="KAA1420552.1"/>
    </source>
</evidence>
<dbReference type="PANTHER" id="PTHR43347">
    <property type="entry name" value="ACYL-COA SYNTHETASE"/>
    <property type="match status" value="1"/>
</dbReference>
<name>A0A5Q6RR84_9ACTN</name>
<dbReference type="Proteomes" id="UP000307768">
    <property type="component" value="Unassembled WGS sequence"/>
</dbReference>
<dbReference type="GO" id="GO:0050218">
    <property type="term" value="F:propionate-CoA ligase activity"/>
    <property type="evidence" value="ECO:0007669"/>
    <property type="project" value="TreeGrafter"/>
</dbReference>
<dbReference type="Pfam" id="PF00501">
    <property type="entry name" value="AMP-binding"/>
    <property type="match status" value="1"/>
</dbReference>
<evidence type="ECO:0000259" key="1">
    <source>
        <dbReference type="Pfam" id="PF00501"/>
    </source>
</evidence>